<dbReference type="Gene3D" id="3.40.630.10">
    <property type="entry name" value="Zn peptidases"/>
    <property type="match status" value="1"/>
</dbReference>
<evidence type="ECO:0000256" key="2">
    <source>
        <dbReference type="ARBA" id="ARBA00022438"/>
    </source>
</evidence>
<evidence type="ECO:0000313" key="8">
    <source>
        <dbReference type="Proteomes" id="UP001174196"/>
    </source>
</evidence>
<sequence>MINMVQWELFRELTQTPAAPGFEQDLRRMIRKHLEPLADELVHDRLGSLFGVKRGDEEHPRVMVAGHMDEVAMMITRITEDGFLKFQPLGGWWSQVLLAQRVEVINDRGERIPGVIGSVPPHLLDADARKKPVDIQKMFIDIGARDKDEVESLGIQPGDAAVPVCPYVEMATGRRIMTKAWDNRFGCGMAIELLRELKGTSHPNTVYAGATVLEEVGARGAKTSAQMIEPDVFFAVDAGPAGDTPGVRDGFGKLGKGVVIRIFDRTMVTLPGMREFLLDTAESEGIPYQFFVSQGGTDAGQAHLTGKGVPSAAVGIVARYIHSHASVVDKEDVEAAIQFLVALIKRLDKSALESIRGF</sequence>
<evidence type="ECO:0000256" key="1">
    <source>
        <dbReference type="ARBA" id="ARBA00006272"/>
    </source>
</evidence>
<keyword evidence="4" id="KW-0479">Metal-binding</keyword>
<accession>A0ABT8IK55</accession>
<protein>
    <submittedName>
        <fullName evidence="7">M42 family metallopeptidase</fullName>
    </submittedName>
</protein>
<evidence type="ECO:0000256" key="3">
    <source>
        <dbReference type="ARBA" id="ARBA00022670"/>
    </source>
</evidence>
<reference evidence="7" key="1">
    <citation type="submission" date="2022-08" db="EMBL/GenBank/DDBJ databases">
        <title>Polycladomyces zharkentsis sp. nov., a novel thermophilic CMC and starch-degrading bacterium isolated from a geothermal spring in Kazakhstan.</title>
        <authorList>
            <person name="Mashzhan A."/>
            <person name="Kistaubaeva A."/>
            <person name="Javier-Lopez R."/>
            <person name="Birkeland N.-K."/>
        </authorList>
    </citation>
    <scope>NUCLEOTIDE SEQUENCE</scope>
    <source>
        <strain evidence="7">KSR 13</strain>
    </source>
</reference>
<organism evidence="7 8">
    <name type="scientific">Polycladomyces subterraneus</name>
    <dbReference type="NCBI Taxonomy" id="1016997"/>
    <lineage>
        <taxon>Bacteria</taxon>
        <taxon>Bacillati</taxon>
        <taxon>Bacillota</taxon>
        <taxon>Bacilli</taxon>
        <taxon>Bacillales</taxon>
        <taxon>Thermoactinomycetaceae</taxon>
        <taxon>Polycladomyces</taxon>
    </lineage>
</organism>
<evidence type="ECO:0000256" key="6">
    <source>
        <dbReference type="PIRNR" id="PIRNR001123"/>
    </source>
</evidence>
<keyword evidence="2" id="KW-0031">Aminopeptidase</keyword>
<dbReference type="InterPro" id="IPR008007">
    <property type="entry name" value="Peptidase_M42"/>
</dbReference>
<name>A0ABT8IK55_9BACL</name>
<dbReference type="EMBL" id="JANRHH010000020">
    <property type="protein sequence ID" value="MDN4593178.1"/>
    <property type="molecule type" value="Genomic_DNA"/>
</dbReference>
<proteinExistence type="inferred from homology"/>
<dbReference type="PANTHER" id="PTHR32481:SF0">
    <property type="entry name" value="AMINOPEPTIDASE YPDE-RELATED"/>
    <property type="match status" value="1"/>
</dbReference>
<dbReference type="PANTHER" id="PTHR32481">
    <property type="entry name" value="AMINOPEPTIDASE"/>
    <property type="match status" value="1"/>
</dbReference>
<keyword evidence="5" id="KW-0378">Hydrolase</keyword>
<dbReference type="InterPro" id="IPR023367">
    <property type="entry name" value="Peptidase_M42_dom2"/>
</dbReference>
<dbReference type="RefSeq" id="WP_301237892.1">
    <property type="nucleotide sequence ID" value="NZ_JANRHH010000020.1"/>
</dbReference>
<evidence type="ECO:0000256" key="4">
    <source>
        <dbReference type="ARBA" id="ARBA00022723"/>
    </source>
</evidence>
<comment type="similarity">
    <text evidence="1 6">Belongs to the peptidase M42 family.</text>
</comment>
<dbReference type="Gene3D" id="2.40.30.40">
    <property type="entry name" value="Peptidase M42, domain 2"/>
    <property type="match status" value="1"/>
</dbReference>
<keyword evidence="3" id="KW-0645">Protease</keyword>
<keyword evidence="8" id="KW-1185">Reference proteome</keyword>
<dbReference type="SUPFAM" id="SSF101821">
    <property type="entry name" value="Aminopeptidase/glucanase lid domain"/>
    <property type="match status" value="1"/>
</dbReference>
<evidence type="ECO:0000313" key="7">
    <source>
        <dbReference type="EMBL" id="MDN4593178.1"/>
    </source>
</evidence>
<dbReference type="InterPro" id="IPR051464">
    <property type="entry name" value="Peptidase_M42_aminopept"/>
</dbReference>
<dbReference type="SUPFAM" id="SSF53187">
    <property type="entry name" value="Zn-dependent exopeptidases"/>
    <property type="match status" value="1"/>
</dbReference>
<comment type="caution">
    <text evidence="7">The sequence shown here is derived from an EMBL/GenBank/DDBJ whole genome shotgun (WGS) entry which is preliminary data.</text>
</comment>
<dbReference type="Proteomes" id="UP001174196">
    <property type="component" value="Unassembled WGS sequence"/>
</dbReference>
<evidence type="ECO:0000256" key="5">
    <source>
        <dbReference type="ARBA" id="ARBA00022801"/>
    </source>
</evidence>
<gene>
    <name evidence="7" type="ORF">NWF35_04560</name>
</gene>
<dbReference type="CDD" id="cd05656">
    <property type="entry name" value="M42_Frv"/>
    <property type="match status" value="1"/>
</dbReference>
<dbReference type="Pfam" id="PF05343">
    <property type="entry name" value="Peptidase_M42"/>
    <property type="match status" value="1"/>
</dbReference>
<dbReference type="PIRSF" id="PIRSF001123">
    <property type="entry name" value="PepA_GA"/>
    <property type="match status" value="1"/>
</dbReference>